<dbReference type="InterPro" id="IPR052922">
    <property type="entry name" value="Cytidylate_Kinase-2"/>
</dbReference>
<dbReference type="InterPro" id="IPR027417">
    <property type="entry name" value="P-loop_NTPase"/>
</dbReference>
<reference evidence="1 2" key="1">
    <citation type="submission" date="2017-06" db="EMBL/GenBank/DDBJ databases">
        <authorList>
            <consortium name="Pathogen Informatics"/>
        </authorList>
    </citation>
    <scope>NUCLEOTIDE SEQUENCE [LARGE SCALE GENOMIC DNA]</scope>
    <source>
        <strain evidence="1 2">NCTC11291</strain>
    </source>
</reference>
<dbReference type="SUPFAM" id="SSF52540">
    <property type="entry name" value="P-loop containing nucleoside triphosphate hydrolases"/>
    <property type="match status" value="1"/>
</dbReference>
<proteinExistence type="predicted"/>
<dbReference type="PANTHER" id="PTHR37816">
    <property type="entry name" value="YALI0E33011P"/>
    <property type="match status" value="1"/>
</dbReference>
<accession>A0A239X0R6</accession>
<name>A0A239X0R6_STRAI</name>
<dbReference type="PRINTS" id="PR01100">
    <property type="entry name" value="SHIKIMTKNASE"/>
</dbReference>
<evidence type="ECO:0000313" key="2">
    <source>
        <dbReference type="Proteomes" id="UP000215144"/>
    </source>
</evidence>
<gene>
    <name evidence="1" type="ORF">SAMEA4504048_01103</name>
</gene>
<dbReference type="Gene3D" id="3.40.50.300">
    <property type="entry name" value="P-loop containing nucleotide triphosphate hydrolases"/>
    <property type="match status" value="1"/>
</dbReference>
<dbReference type="Proteomes" id="UP000215144">
    <property type="component" value="Chromosome 1"/>
</dbReference>
<dbReference type="AlphaFoldDB" id="A0A239X0R6"/>
<sequence length="187" mass="21714">MIKMTIPDFEIAVNIWYDKDMKKVIIIGCPGSGKSTLARKLSHMTKLPLYHLDLMNWQSNKTTVAPELFLEQQKQLLEKEAWIIDGNYGSSLELRFEGCDTIVFLDYPLEVCLEGVMDRVGTVRPDMPWVEETLDDDFLDFIKGFPKTNRPKIVALINRYSHKTCFRLKSREEADSFLQKIKKSFQS</sequence>
<dbReference type="EMBL" id="LT906454">
    <property type="protein sequence ID" value="SNV40129.1"/>
    <property type="molecule type" value="Genomic_DNA"/>
</dbReference>
<organism evidence="1 2">
    <name type="scientific">Streptococcus acidominimus</name>
    <dbReference type="NCBI Taxonomy" id="1326"/>
    <lineage>
        <taxon>Bacteria</taxon>
        <taxon>Bacillati</taxon>
        <taxon>Bacillota</taxon>
        <taxon>Bacilli</taxon>
        <taxon>Lactobacillales</taxon>
        <taxon>Streptococcaceae</taxon>
        <taxon>Streptococcus</taxon>
    </lineage>
</organism>
<dbReference type="PANTHER" id="PTHR37816:SF3">
    <property type="entry name" value="MODULATES DNA TOPOLOGY"/>
    <property type="match status" value="1"/>
</dbReference>
<evidence type="ECO:0000313" key="1">
    <source>
        <dbReference type="EMBL" id="SNV40129.1"/>
    </source>
</evidence>
<dbReference type="KEGG" id="saco:SAME_01103"/>
<protein>
    <submittedName>
        <fullName evidence="1">Topology modulation protein</fullName>
    </submittedName>
</protein>